<comment type="caution">
    <text evidence="1">The sequence shown here is derived from an EMBL/GenBank/DDBJ whole genome shotgun (WGS) entry which is preliminary data.</text>
</comment>
<reference evidence="1 2" key="1">
    <citation type="submission" date="2017-11" db="EMBL/GenBank/DDBJ databases">
        <title>Draft Genome Sequence of Lactobacillus curieae NBRC 111893 isolated from Koso, a Japanese sugar-Vegetable Fermented Beverage.</title>
        <authorList>
            <person name="Chiou T.Y."/>
            <person name="Oshima K."/>
            <person name="Suda W."/>
            <person name="Hattori M."/>
            <person name="Takahashi T."/>
        </authorList>
    </citation>
    <scope>NUCLEOTIDE SEQUENCE [LARGE SCALE GENOMIC DNA]</scope>
    <source>
        <strain evidence="1 2">NBRC111893</strain>
    </source>
</reference>
<gene>
    <name evidence="1" type="ORF">NBRC111893_891</name>
</gene>
<protein>
    <submittedName>
        <fullName evidence="1">Uncharacterized protein</fullName>
    </submittedName>
</protein>
<proteinExistence type="predicted"/>
<evidence type="ECO:0000313" key="1">
    <source>
        <dbReference type="EMBL" id="GAY72745.1"/>
    </source>
</evidence>
<keyword evidence="2" id="KW-1185">Reference proteome</keyword>
<name>A0A401FK34_9LACO</name>
<dbReference type="OrthoDB" id="2304586at2"/>
<accession>A0A401FK34</accession>
<dbReference type="AlphaFoldDB" id="A0A401FK34"/>
<dbReference type="Proteomes" id="UP000286974">
    <property type="component" value="Unassembled WGS sequence"/>
</dbReference>
<organism evidence="1 2">
    <name type="scientific">Lentilactobacillus kosonis</name>
    <dbReference type="NCBI Taxonomy" id="2810561"/>
    <lineage>
        <taxon>Bacteria</taxon>
        <taxon>Bacillati</taxon>
        <taxon>Bacillota</taxon>
        <taxon>Bacilli</taxon>
        <taxon>Lactobacillales</taxon>
        <taxon>Lactobacillaceae</taxon>
        <taxon>Lentilactobacillus</taxon>
    </lineage>
</organism>
<sequence length="120" mass="14243">MSDKYPTFNENQWRTAQQAVINEYSDYINELQKNGVDYTIKNARKLLIYQDLLSEWKDHRLTTVITDLEDNPFALTVFNDLKKTRVSHLLKRGYQHIAEWPDFNPTPIALWLELQEDVSI</sequence>
<dbReference type="RefSeq" id="WP_125008023.1">
    <property type="nucleotide sequence ID" value="NZ_BEXA01000002.1"/>
</dbReference>
<dbReference type="EMBL" id="BEXA01000002">
    <property type="protein sequence ID" value="GAY72745.1"/>
    <property type="molecule type" value="Genomic_DNA"/>
</dbReference>
<evidence type="ECO:0000313" key="2">
    <source>
        <dbReference type="Proteomes" id="UP000286974"/>
    </source>
</evidence>